<keyword evidence="2" id="KW-0378">Hydrolase</keyword>
<accession>A0A1H4F131</accession>
<sequence>MNAINMEPTSDIVYDGKLIHEFSYNERSEKYSEITVSHELENGITLIGKIDFYNRSLNLVHETKRSDKLELAHEWQVKYYLWLLTLNGVPNPTGLLEYPKLRKTMDIELSEADVPSLHRMVDSIVVLYQQRCPPTINSGICKNCSYFDLCYIDEV</sequence>
<dbReference type="PANTHER" id="PTHR37168:SF1">
    <property type="entry name" value="CRISPR-ASSOCIATED EXONUCLEASE CAS4"/>
    <property type="match status" value="1"/>
</dbReference>
<dbReference type="Gene3D" id="3.90.320.10">
    <property type="match status" value="1"/>
</dbReference>
<gene>
    <name evidence="2" type="ORF">SAMN05660909_04083</name>
</gene>
<evidence type="ECO:0000259" key="1">
    <source>
        <dbReference type="Pfam" id="PF01930"/>
    </source>
</evidence>
<dbReference type="Proteomes" id="UP000199656">
    <property type="component" value="Unassembled WGS sequence"/>
</dbReference>
<organism evidence="2 3">
    <name type="scientific">Chitinophaga terrae</name>
    <name type="common">ex Kim and Jung 2007</name>
    <dbReference type="NCBI Taxonomy" id="408074"/>
    <lineage>
        <taxon>Bacteria</taxon>
        <taxon>Pseudomonadati</taxon>
        <taxon>Bacteroidota</taxon>
        <taxon>Chitinophagia</taxon>
        <taxon>Chitinophagales</taxon>
        <taxon>Chitinophagaceae</taxon>
        <taxon>Chitinophaga</taxon>
    </lineage>
</organism>
<dbReference type="PANTHER" id="PTHR37168">
    <property type="entry name" value="CRISPR-ASSOCIATED EXONUCLEASE CAS4"/>
    <property type="match status" value="1"/>
</dbReference>
<keyword evidence="2" id="KW-0540">Nuclease</keyword>
<dbReference type="AlphaFoldDB" id="A0A1H4F131"/>
<evidence type="ECO:0000313" key="3">
    <source>
        <dbReference type="Proteomes" id="UP000199656"/>
    </source>
</evidence>
<protein>
    <submittedName>
        <fullName evidence="2">CRISPR-associated exonuclease Cas4</fullName>
    </submittedName>
</protein>
<reference evidence="3" key="1">
    <citation type="submission" date="2016-10" db="EMBL/GenBank/DDBJ databases">
        <authorList>
            <person name="Varghese N."/>
            <person name="Submissions S."/>
        </authorList>
    </citation>
    <scope>NUCLEOTIDE SEQUENCE [LARGE SCALE GENOMIC DNA]</scope>
    <source>
        <strain evidence="3">DSM 23920</strain>
    </source>
</reference>
<keyword evidence="3" id="KW-1185">Reference proteome</keyword>
<name>A0A1H4F131_9BACT</name>
<dbReference type="STRING" id="408074.SAMN05660909_04083"/>
<dbReference type="GO" id="GO:0004527">
    <property type="term" value="F:exonuclease activity"/>
    <property type="evidence" value="ECO:0007669"/>
    <property type="project" value="UniProtKB-KW"/>
</dbReference>
<evidence type="ECO:0000313" key="2">
    <source>
        <dbReference type="EMBL" id="SEA90568.1"/>
    </source>
</evidence>
<feature type="domain" description="DUF83" evidence="1">
    <location>
        <begin position="2"/>
        <end position="152"/>
    </location>
</feature>
<dbReference type="Pfam" id="PF01930">
    <property type="entry name" value="Cas_Cas4"/>
    <property type="match status" value="1"/>
</dbReference>
<dbReference type="InterPro" id="IPR011604">
    <property type="entry name" value="PDDEXK-like_dom_sf"/>
</dbReference>
<keyword evidence="2" id="KW-0269">Exonuclease</keyword>
<proteinExistence type="predicted"/>
<dbReference type="InterPro" id="IPR022765">
    <property type="entry name" value="Dna2/Cas4_DUF83"/>
</dbReference>
<dbReference type="EMBL" id="FNRL01000021">
    <property type="protein sequence ID" value="SEA90568.1"/>
    <property type="molecule type" value="Genomic_DNA"/>
</dbReference>